<organism evidence="1 2">
    <name type="scientific">Holotrichia oblita</name>
    <name type="common">Chafer beetle</name>
    <dbReference type="NCBI Taxonomy" id="644536"/>
    <lineage>
        <taxon>Eukaryota</taxon>
        <taxon>Metazoa</taxon>
        <taxon>Ecdysozoa</taxon>
        <taxon>Arthropoda</taxon>
        <taxon>Hexapoda</taxon>
        <taxon>Insecta</taxon>
        <taxon>Pterygota</taxon>
        <taxon>Neoptera</taxon>
        <taxon>Endopterygota</taxon>
        <taxon>Coleoptera</taxon>
        <taxon>Polyphaga</taxon>
        <taxon>Scarabaeiformia</taxon>
        <taxon>Scarabaeidae</taxon>
        <taxon>Melolonthinae</taxon>
        <taxon>Holotrichia</taxon>
    </lineage>
</organism>
<name>A0ACB9TQE9_HOLOL</name>
<evidence type="ECO:0000313" key="2">
    <source>
        <dbReference type="Proteomes" id="UP001056778"/>
    </source>
</evidence>
<dbReference type="EMBL" id="CM043016">
    <property type="protein sequence ID" value="KAI4468962.1"/>
    <property type="molecule type" value="Genomic_DNA"/>
</dbReference>
<reference evidence="1" key="1">
    <citation type="submission" date="2022-04" db="EMBL/GenBank/DDBJ databases">
        <title>Chromosome-scale genome assembly of Holotrichia oblita Faldermann.</title>
        <authorList>
            <person name="Rongchong L."/>
        </authorList>
    </citation>
    <scope>NUCLEOTIDE SEQUENCE</scope>
    <source>
        <strain evidence="1">81SQS9</strain>
    </source>
</reference>
<dbReference type="Proteomes" id="UP001056778">
    <property type="component" value="Chromosome 2"/>
</dbReference>
<evidence type="ECO:0000313" key="1">
    <source>
        <dbReference type="EMBL" id="KAI4468962.1"/>
    </source>
</evidence>
<proteinExistence type="predicted"/>
<protein>
    <submittedName>
        <fullName evidence="1">Uncharacterized protein</fullName>
    </submittedName>
</protein>
<accession>A0ACB9TQE9</accession>
<sequence>MLQDARLACERALDVLKAVHEARKEQIQSELKLKRKKGGETAKTALYEQMRQALYDQQQNVENEAEIGRALTDEINQLNAQTEMMHQVTNDSILKKEEANMALMRNIKKLRMAVEHNEGRLTQLQSMAAAKAKVKKSQQQEFYIF</sequence>
<keyword evidence="2" id="KW-1185">Reference proteome</keyword>
<gene>
    <name evidence="1" type="ORF">MML48_2g00002949</name>
</gene>
<comment type="caution">
    <text evidence="1">The sequence shown here is derived from an EMBL/GenBank/DDBJ whole genome shotgun (WGS) entry which is preliminary data.</text>
</comment>